<feature type="compositionally biased region" description="Low complexity" evidence="3">
    <location>
        <begin position="559"/>
        <end position="568"/>
    </location>
</feature>
<dbReference type="Gene3D" id="1.20.58.150">
    <property type="entry name" value="ANTH domain"/>
    <property type="match status" value="1"/>
</dbReference>
<keyword evidence="6" id="KW-1185">Reference proteome</keyword>
<dbReference type="InterPro" id="IPR008942">
    <property type="entry name" value="ENTH_VHS"/>
</dbReference>
<dbReference type="SUPFAM" id="SSF48464">
    <property type="entry name" value="ENTH/VHS domain"/>
    <property type="match status" value="1"/>
</dbReference>
<feature type="compositionally biased region" description="Polar residues" evidence="3">
    <location>
        <begin position="509"/>
        <end position="558"/>
    </location>
</feature>
<dbReference type="GO" id="GO:0048268">
    <property type="term" value="P:clathrin coat assembly"/>
    <property type="evidence" value="ECO:0007669"/>
    <property type="project" value="InterPro"/>
</dbReference>
<evidence type="ECO:0000313" key="6">
    <source>
        <dbReference type="Proteomes" id="UP000192927"/>
    </source>
</evidence>
<dbReference type="PROSITE" id="PS50942">
    <property type="entry name" value="ENTH"/>
    <property type="match status" value="1"/>
</dbReference>
<feature type="domain" description="ENTH" evidence="4">
    <location>
        <begin position="15"/>
        <end position="143"/>
    </location>
</feature>
<feature type="compositionally biased region" description="Low complexity" evidence="3">
    <location>
        <begin position="498"/>
        <end position="508"/>
    </location>
</feature>
<feature type="compositionally biased region" description="Polar residues" evidence="3">
    <location>
        <begin position="615"/>
        <end position="630"/>
    </location>
</feature>
<dbReference type="FunFam" id="1.20.58.150:FF:000004">
    <property type="entry name" value="ENTH domain protein"/>
    <property type="match status" value="1"/>
</dbReference>
<evidence type="ECO:0000256" key="1">
    <source>
        <dbReference type="ARBA" id="ARBA00004496"/>
    </source>
</evidence>
<dbReference type="GO" id="GO:0032050">
    <property type="term" value="F:clathrin heavy chain binding"/>
    <property type="evidence" value="ECO:0007669"/>
    <property type="project" value="TreeGrafter"/>
</dbReference>
<feature type="compositionally biased region" description="Low complexity" evidence="3">
    <location>
        <begin position="631"/>
        <end position="642"/>
    </location>
</feature>
<dbReference type="InterPro" id="IPR045192">
    <property type="entry name" value="AP180-like"/>
</dbReference>
<evidence type="ECO:0000256" key="3">
    <source>
        <dbReference type="SAM" id="MobiDB-lite"/>
    </source>
</evidence>
<feature type="compositionally biased region" description="Low complexity" evidence="3">
    <location>
        <begin position="363"/>
        <end position="395"/>
    </location>
</feature>
<evidence type="ECO:0000313" key="5">
    <source>
        <dbReference type="EMBL" id="SLM35535.1"/>
    </source>
</evidence>
<accession>A0A1W5CXR6</accession>
<reference evidence="6" key="1">
    <citation type="submission" date="2017-03" db="EMBL/GenBank/DDBJ databases">
        <authorList>
            <person name="Sharma R."/>
            <person name="Thines M."/>
        </authorList>
    </citation>
    <scope>NUCLEOTIDE SEQUENCE [LARGE SCALE GENOMIC DNA]</scope>
</reference>
<feature type="compositionally biased region" description="Polar residues" evidence="3">
    <location>
        <begin position="321"/>
        <end position="344"/>
    </location>
</feature>
<dbReference type="GO" id="GO:0006900">
    <property type="term" value="P:vesicle budding from membrane"/>
    <property type="evidence" value="ECO:0007669"/>
    <property type="project" value="TreeGrafter"/>
</dbReference>
<feature type="compositionally biased region" description="Basic and acidic residues" evidence="3">
    <location>
        <begin position="310"/>
        <end position="320"/>
    </location>
</feature>
<dbReference type="Proteomes" id="UP000192927">
    <property type="component" value="Unassembled WGS sequence"/>
</dbReference>
<evidence type="ECO:0000256" key="2">
    <source>
        <dbReference type="ARBA" id="ARBA00022490"/>
    </source>
</evidence>
<dbReference type="SUPFAM" id="SSF89009">
    <property type="entry name" value="GAT-like domain"/>
    <property type="match status" value="1"/>
</dbReference>
<dbReference type="GO" id="GO:0000149">
    <property type="term" value="F:SNARE binding"/>
    <property type="evidence" value="ECO:0007669"/>
    <property type="project" value="TreeGrafter"/>
</dbReference>
<feature type="compositionally biased region" description="Low complexity" evidence="3">
    <location>
        <begin position="451"/>
        <end position="470"/>
    </location>
</feature>
<organism evidence="5 6">
    <name type="scientific">Lasallia pustulata</name>
    <dbReference type="NCBI Taxonomy" id="136370"/>
    <lineage>
        <taxon>Eukaryota</taxon>
        <taxon>Fungi</taxon>
        <taxon>Dikarya</taxon>
        <taxon>Ascomycota</taxon>
        <taxon>Pezizomycotina</taxon>
        <taxon>Lecanoromycetes</taxon>
        <taxon>OSLEUM clade</taxon>
        <taxon>Umbilicariomycetidae</taxon>
        <taxon>Umbilicariales</taxon>
        <taxon>Umbilicariaceae</taxon>
        <taxon>Lasallia</taxon>
    </lineage>
</organism>
<feature type="compositionally biased region" description="Polar residues" evidence="3">
    <location>
        <begin position="477"/>
        <end position="490"/>
    </location>
</feature>
<dbReference type="AlphaFoldDB" id="A0A1W5CXR6"/>
<feature type="region of interest" description="Disordered" evidence="3">
    <location>
        <begin position="363"/>
        <end position="673"/>
    </location>
</feature>
<dbReference type="Gene3D" id="1.25.40.90">
    <property type="match status" value="1"/>
</dbReference>
<protein>
    <submittedName>
        <fullName evidence="5">Epsin-like, N-terminal</fullName>
    </submittedName>
</protein>
<proteinExistence type="predicted"/>
<sequence length="673" mass="74470">MSSSFEKSVKGGTKVKVGAALELHETAQILTQDHQLAAPKSKYVEHILVATHAGEAGVAEIFRALQNRLRDSTWTIVFKSLIIVHLMVREGEPNVTLKYLAESPSKLAVSNFSDAQPQGSNIRHYYSYVLSRAKAYRDTELDWVREGQGRLKRQTIDKGLLRETEIVQSQIAALVKCDLLSAEPENEISLTAFRLLTMDLLVLYHVMNEGTINVLEHYFEMSKYDAERALAIYKVFSKQTNQVVEFLSLARQYESSTRLEIPKLKHAPTSLTTSLEEYLNDPDFEINRRQYLAHQDAKKGRKPNSNGAKEIPDGLKKPTQDKGSASQSFPESKPAQTASAQQQPRGPAPDLIDFFASIEDNQQPMAAQSSQQQMPSFQQPSQFQQQQSNYPYQQSFAPSQQQGFVSQPTQPQQQYNGNFGNSNPFGQIQSQRPQQTLQTDFTGAGFGGYGQQPQQQQFSSQQIPFSSTPQELPASFPQRQQPFSTGQQPQELPASVLQQQSSSTGQQTNPFRQSTMATGTPNSSPFTGSSPVRSPSTRQSTNPFAKNVSSQFTGQPQASSFTGQSSPFSSPPPVSTAQSPPAQSLQSMPTGTNPFARNVPPPQPQQPSASPLAPNSTGSTNPFRQSMFMNQQTGKGWQQSQQATMGGLEQLDTVPVFPRPGQQQQQTQQQPWL</sequence>
<dbReference type="SMART" id="SM00273">
    <property type="entry name" value="ENTH"/>
    <property type="match status" value="1"/>
</dbReference>
<name>A0A1W5CXR6_9LECA</name>
<feature type="compositionally biased region" description="Polar residues" evidence="3">
    <location>
        <begin position="577"/>
        <end position="595"/>
    </location>
</feature>
<dbReference type="CDD" id="cd16988">
    <property type="entry name" value="ANTH_N_YAP180"/>
    <property type="match status" value="1"/>
</dbReference>
<feature type="compositionally biased region" description="Low complexity" evidence="3">
    <location>
        <begin position="662"/>
        <end position="673"/>
    </location>
</feature>
<dbReference type="GO" id="GO:0005905">
    <property type="term" value="C:clathrin-coated pit"/>
    <property type="evidence" value="ECO:0007669"/>
    <property type="project" value="TreeGrafter"/>
</dbReference>
<comment type="subcellular location">
    <subcellularLocation>
        <location evidence="1">Cytoplasm</location>
    </subcellularLocation>
</comment>
<dbReference type="PANTHER" id="PTHR22951:SF5">
    <property type="entry name" value="PHOSPHATIDYLINOSITOL-BINDING CLATHRIN ASSEMBLY PROTEIN LAP"/>
    <property type="match status" value="1"/>
</dbReference>
<evidence type="ECO:0000259" key="4">
    <source>
        <dbReference type="PROSITE" id="PS50942"/>
    </source>
</evidence>
<keyword evidence="2" id="KW-0963">Cytoplasm</keyword>
<dbReference type="InterPro" id="IPR011417">
    <property type="entry name" value="ANTH_dom"/>
</dbReference>
<dbReference type="PANTHER" id="PTHR22951">
    <property type="entry name" value="CLATHRIN ASSEMBLY PROTEIN"/>
    <property type="match status" value="1"/>
</dbReference>
<dbReference type="GO" id="GO:0005546">
    <property type="term" value="F:phosphatidylinositol-4,5-bisphosphate binding"/>
    <property type="evidence" value="ECO:0007669"/>
    <property type="project" value="TreeGrafter"/>
</dbReference>
<feature type="compositionally biased region" description="Polar residues" evidence="3">
    <location>
        <begin position="396"/>
        <end position="441"/>
    </location>
</feature>
<dbReference type="EMBL" id="FWEW01000736">
    <property type="protein sequence ID" value="SLM35535.1"/>
    <property type="molecule type" value="Genomic_DNA"/>
</dbReference>
<dbReference type="InterPro" id="IPR013809">
    <property type="entry name" value="ENTH"/>
</dbReference>
<dbReference type="InterPro" id="IPR014712">
    <property type="entry name" value="ANTH_dom_sf"/>
</dbReference>
<dbReference type="GO" id="GO:0030136">
    <property type="term" value="C:clathrin-coated vesicle"/>
    <property type="evidence" value="ECO:0007669"/>
    <property type="project" value="InterPro"/>
</dbReference>
<dbReference type="GO" id="GO:0072583">
    <property type="term" value="P:clathrin-dependent endocytosis"/>
    <property type="evidence" value="ECO:0007669"/>
    <property type="project" value="InterPro"/>
</dbReference>
<feature type="region of interest" description="Disordered" evidence="3">
    <location>
        <begin position="294"/>
        <end position="351"/>
    </location>
</feature>
<dbReference type="GO" id="GO:0005545">
    <property type="term" value="F:1-phosphatidylinositol binding"/>
    <property type="evidence" value="ECO:0007669"/>
    <property type="project" value="InterPro"/>
</dbReference>
<dbReference type="Pfam" id="PF07651">
    <property type="entry name" value="ANTH"/>
    <property type="match status" value="1"/>
</dbReference>